<name>A0AA39X662_9PEZI</name>
<dbReference type="PANTHER" id="PTHR40135">
    <property type="entry name" value="MITOCHONDRIAL PHOSPHATE CARRIER PROTEIN"/>
    <property type="match status" value="1"/>
</dbReference>
<accession>A0AA39X662</accession>
<reference evidence="1" key="1">
    <citation type="submission" date="2023-06" db="EMBL/GenBank/DDBJ databases">
        <title>Genome-scale phylogeny and comparative genomics of the fungal order Sordariales.</title>
        <authorList>
            <consortium name="Lawrence Berkeley National Laboratory"/>
            <person name="Hensen N."/>
            <person name="Bonometti L."/>
            <person name="Westerberg I."/>
            <person name="Brannstrom I.O."/>
            <person name="Guillou S."/>
            <person name="Cros-Aarteil S."/>
            <person name="Calhoun S."/>
            <person name="Haridas S."/>
            <person name="Kuo A."/>
            <person name="Mondo S."/>
            <person name="Pangilinan J."/>
            <person name="Riley R."/>
            <person name="Labutti K."/>
            <person name="Andreopoulos B."/>
            <person name="Lipzen A."/>
            <person name="Chen C."/>
            <person name="Yanf M."/>
            <person name="Daum C."/>
            <person name="Ng V."/>
            <person name="Clum A."/>
            <person name="Steindorff A."/>
            <person name="Ohm R."/>
            <person name="Martin F."/>
            <person name="Silar P."/>
            <person name="Natvig D."/>
            <person name="Lalanne C."/>
            <person name="Gautier V."/>
            <person name="Ament-Velasquez S.L."/>
            <person name="Kruys A."/>
            <person name="Hutchinson M.I."/>
            <person name="Powell A.J."/>
            <person name="Barry K."/>
            <person name="Miller A.N."/>
            <person name="Grigoriev I.V."/>
            <person name="Debuchy R."/>
            <person name="Gladieux P."/>
            <person name="Thoren M.H."/>
            <person name="Johannesson H."/>
        </authorList>
    </citation>
    <scope>NUCLEOTIDE SEQUENCE</scope>
    <source>
        <strain evidence="1">CBS 606.72</strain>
    </source>
</reference>
<protein>
    <submittedName>
        <fullName evidence="1">Uncharacterized protein</fullName>
    </submittedName>
</protein>
<gene>
    <name evidence="1" type="ORF">B0T14DRAFT_422307</name>
</gene>
<comment type="caution">
    <text evidence="1">The sequence shown here is derived from an EMBL/GenBank/DDBJ whole genome shotgun (WGS) entry which is preliminary data.</text>
</comment>
<keyword evidence="2" id="KW-1185">Reference proteome</keyword>
<organism evidence="1 2">
    <name type="scientific">Immersiella caudata</name>
    <dbReference type="NCBI Taxonomy" id="314043"/>
    <lineage>
        <taxon>Eukaryota</taxon>
        <taxon>Fungi</taxon>
        <taxon>Dikarya</taxon>
        <taxon>Ascomycota</taxon>
        <taxon>Pezizomycotina</taxon>
        <taxon>Sordariomycetes</taxon>
        <taxon>Sordariomycetidae</taxon>
        <taxon>Sordariales</taxon>
        <taxon>Lasiosphaeriaceae</taxon>
        <taxon>Immersiella</taxon>
    </lineage>
</organism>
<dbReference type="AlphaFoldDB" id="A0AA39X662"/>
<dbReference type="EMBL" id="JAULSU010000002">
    <property type="protein sequence ID" value="KAK0627866.1"/>
    <property type="molecule type" value="Genomic_DNA"/>
</dbReference>
<dbReference type="Proteomes" id="UP001175000">
    <property type="component" value="Unassembled WGS sequence"/>
</dbReference>
<sequence>MFITRTISLTNFLVATSALGFQVCVLYPWHKQLDDDFEALKREHLRVLDTIKSSSNRTKTSPRDVITQQQPKGWLRGTLIALGGWRL</sequence>
<evidence type="ECO:0000313" key="1">
    <source>
        <dbReference type="EMBL" id="KAK0627866.1"/>
    </source>
</evidence>
<proteinExistence type="predicted"/>
<dbReference type="PANTHER" id="PTHR40135:SF1">
    <property type="entry name" value="MITOCHONDRIAL PHOSPHATE CARRIER PROTEIN"/>
    <property type="match status" value="1"/>
</dbReference>
<evidence type="ECO:0000313" key="2">
    <source>
        <dbReference type="Proteomes" id="UP001175000"/>
    </source>
</evidence>